<dbReference type="InterPro" id="IPR016779">
    <property type="entry name" value="rSAM_MSMEG0568"/>
</dbReference>
<name>A0A0U2M6V0_9BACL</name>
<keyword evidence="9" id="KW-1185">Reference proteome</keyword>
<evidence type="ECO:0000256" key="3">
    <source>
        <dbReference type="ARBA" id="ARBA00022691"/>
    </source>
</evidence>
<dbReference type="STRING" id="162209.IJ22_33830"/>
<organism evidence="8 9">
    <name type="scientific">Paenibacillus naphthalenovorans</name>
    <dbReference type="NCBI Taxonomy" id="162209"/>
    <lineage>
        <taxon>Bacteria</taxon>
        <taxon>Bacillati</taxon>
        <taxon>Bacillota</taxon>
        <taxon>Bacilli</taxon>
        <taxon>Bacillales</taxon>
        <taxon>Paenibacillaceae</taxon>
        <taxon>Paenibacillus</taxon>
    </lineage>
</organism>
<keyword evidence="2" id="KW-0004">4Fe-4S</keyword>
<evidence type="ECO:0000313" key="9">
    <source>
        <dbReference type="Proteomes" id="UP000061660"/>
    </source>
</evidence>
<keyword evidence="3" id="KW-0949">S-adenosyl-L-methionine</keyword>
<dbReference type="InterPro" id="IPR007197">
    <property type="entry name" value="rSAM"/>
</dbReference>
<evidence type="ECO:0000259" key="7">
    <source>
        <dbReference type="PROSITE" id="PS51918"/>
    </source>
</evidence>
<evidence type="ECO:0000313" key="8">
    <source>
        <dbReference type="EMBL" id="ALS23744.1"/>
    </source>
</evidence>
<dbReference type="KEGG" id="pnp:IJ22_33830"/>
<comment type="cofactor">
    <cofactor evidence="1">
        <name>[4Fe-4S] cluster</name>
        <dbReference type="ChEBI" id="CHEBI:49883"/>
    </cofactor>
</comment>
<dbReference type="NCBIfam" id="NF045502">
    <property type="entry name" value="variant_rSAM"/>
    <property type="match status" value="1"/>
</dbReference>
<proteinExistence type="predicted"/>
<dbReference type="EMBL" id="CP013652">
    <property type="protein sequence ID" value="ALS23744.1"/>
    <property type="molecule type" value="Genomic_DNA"/>
</dbReference>
<dbReference type="NCBIfam" id="TIGR04043">
    <property type="entry name" value="rSAM_MSMEG_0568"/>
    <property type="match status" value="1"/>
</dbReference>
<dbReference type="AlphaFoldDB" id="A0A0U2M6V0"/>
<dbReference type="PANTHER" id="PTHR43076:SF1">
    <property type="entry name" value="LIPOYL SYNTHASE 2"/>
    <property type="match status" value="1"/>
</dbReference>
<evidence type="ECO:0000256" key="6">
    <source>
        <dbReference type="ARBA" id="ARBA00023014"/>
    </source>
</evidence>
<keyword evidence="6" id="KW-0411">Iron-sulfur</keyword>
<sequence>MTPDDHADEREEILSQSRSNWLVDIQNKGLRTNGLIEGGRRGGAGPSDDRAFMLGDRTVMVPTFNGPAVSSPYSLVRTEKGLTLQYNGKKLMYVDPVARPKFYDRTTKDGIPYNKIAVLHSSDVLASTVIQSCIRWAPSQRCKFCAIGHSLEAGTTVAMKTPEQLAEVVQAAEELDGIKQVTLTTGTPNETDRGALYLAECVKAIRKVSRLPVQVQCEPPDDEALYQVLKDAGATTIGLHVESFDEEVRRRMMPSKSAITLETYFRAFEKAVSVFGRNQVSTYVILGMGERIENILEGCRRAAQLGVYPFVVPLRPLQGTLLEDALPPTSEYMEEAYRNVAAILAEEGLSSEANQAGCAKCGACSALSSFEKWGTSGVGL</sequence>
<keyword evidence="5" id="KW-0408">Iron</keyword>
<dbReference type="SFLD" id="SFLDS00029">
    <property type="entry name" value="Radical_SAM"/>
    <property type="match status" value="1"/>
</dbReference>
<dbReference type="InterPro" id="IPR006638">
    <property type="entry name" value="Elp3/MiaA/NifB-like_rSAM"/>
</dbReference>
<dbReference type="Proteomes" id="UP000061660">
    <property type="component" value="Chromosome"/>
</dbReference>
<dbReference type="Pfam" id="PF04055">
    <property type="entry name" value="Radical_SAM"/>
    <property type="match status" value="1"/>
</dbReference>
<dbReference type="InterPro" id="IPR013785">
    <property type="entry name" value="Aldolase_TIM"/>
</dbReference>
<reference evidence="8 9" key="2">
    <citation type="journal article" date="2016" name="Genome Announc.">
        <title>Complete Genome Sequences of Two Interactive Moderate Thermophiles, Paenibacillus napthalenovorans 32O-Y and Paenibacillus sp. 32O-W.</title>
        <authorList>
            <person name="Butler R.R.III."/>
            <person name="Wang J."/>
            <person name="Stark B.C."/>
            <person name="Pombert J.F."/>
        </authorList>
    </citation>
    <scope>NUCLEOTIDE SEQUENCE [LARGE SCALE GENOMIC DNA]</scope>
    <source>
        <strain evidence="8 9">32O-Y</strain>
    </source>
</reference>
<dbReference type="GO" id="GO:0051539">
    <property type="term" value="F:4 iron, 4 sulfur cluster binding"/>
    <property type="evidence" value="ECO:0007669"/>
    <property type="project" value="UniProtKB-KW"/>
</dbReference>
<dbReference type="SMART" id="SM00729">
    <property type="entry name" value="Elp3"/>
    <property type="match status" value="1"/>
</dbReference>
<evidence type="ECO:0000256" key="5">
    <source>
        <dbReference type="ARBA" id="ARBA00023004"/>
    </source>
</evidence>
<keyword evidence="4" id="KW-0479">Metal-binding</keyword>
<dbReference type="CDD" id="cd01335">
    <property type="entry name" value="Radical_SAM"/>
    <property type="match status" value="1"/>
</dbReference>
<dbReference type="InterPro" id="IPR034405">
    <property type="entry name" value="F420"/>
</dbReference>
<dbReference type="SFLD" id="SFLDG01107">
    <property type="entry name" value="Uncharacterised_Radical_SAM_Su"/>
    <property type="match status" value="1"/>
</dbReference>
<evidence type="ECO:0000256" key="4">
    <source>
        <dbReference type="ARBA" id="ARBA00022723"/>
    </source>
</evidence>
<dbReference type="SUPFAM" id="SSF102114">
    <property type="entry name" value="Radical SAM enzymes"/>
    <property type="match status" value="1"/>
</dbReference>
<dbReference type="Gene3D" id="3.20.20.70">
    <property type="entry name" value="Aldolase class I"/>
    <property type="match status" value="1"/>
</dbReference>
<dbReference type="PANTHER" id="PTHR43076">
    <property type="entry name" value="FO SYNTHASE (COFH)"/>
    <property type="match status" value="1"/>
</dbReference>
<dbReference type="GO" id="GO:0044689">
    <property type="term" value="F:7,8-didemethyl-8-hydroxy-5-deazariboflavin synthase activity"/>
    <property type="evidence" value="ECO:0007669"/>
    <property type="project" value="TreeGrafter"/>
</dbReference>
<dbReference type="PROSITE" id="PS51918">
    <property type="entry name" value="RADICAL_SAM"/>
    <property type="match status" value="1"/>
</dbReference>
<reference evidence="9" key="1">
    <citation type="submission" date="2015-12" db="EMBL/GenBank/DDBJ databases">
        <title>Complete genome sequences of two moderately thermophilic Paenibacillus species.</title>
        <authorList>
            <person name="Butler R.III."/>
            <person name="Wang J."/>
            <person name="Stark B.C."/>
            <person name="Pombert J.-F."/>
        </authorList>
    </citation>
    <scope>NUCLEOTIDE SEQUENCE [LARGE SCALE GENOMIC DNA]</scope>
    <source>
        <strain evidence="9">32O-Y</strain>
    </source>
</reference>
<feature type="domain" description="Radical SAM core" evidence="7">
    <location>
        <begin position="122"/>
        <end position="352"/>
    </location>
</feature>
<dbReference type="GO" id="GO:0046872">
    <property type="term" value="F:metal ion binding"/>
    <property type="evidence" value="ECO:0007669"/>
    <property type="project" value="UniProtKB-KW"/>
</dbReference>
<dbReference type="RefSeq" id="WP_062409601.1">
    <property type="nucleotide sequence ID" value="NZ_CP013652.1"/>
</dbReference>
<evidence type="ECO:0000256" key="2">
    <source>
        <dbReference type="ARBA" id="ARBA00022485"/>
    </source>
</evidence>
<accession>A0A0U2M6V0</accession>
<evidence type="ECO:0000256" key="1">
    <source>
        <dbReference type="ARBA" id="ARBA00001966"/>
    </source>
</evidence>
<dbReference type="PATRIC" id="fig|162209.4.peg.3618"/>
<protein>
    <submittedName>
        <fullName evidence="8">Radical SAM protein</fullName>
    </submittedName>
</protein>
<dbReference type="InterPro" id="IPR058240">
    <property type="entry name" value="rSAM_sf"/>
</dbReference>
<gene>
    <name evidence="8" type="ORF">IJ22_33830</name>
</gene>
<dbReference type="OrthoDB" id="5391057at2"/>